<dbReference type="Proteomes" id="UP000694390">
    <property type="component" value="Unassembled WGS sequence"/>
</dbReference>
<dbReference type="PANTHER" id="PTHR21501">
    <property type="entry name" value="PROTEIN FAM-161"/>
    <property type="match status" value="1"/>
</dbReference>
<keyword evidence="5" id="KW-1185">Reference proteome</keyword>
<dbReference type="PANTHER" id="PTHR21501:SF4">
    <property type="entry name" value="PROTEIN FAM161B"/>
    <property type="match status" value="1"/>
</dbReference>
<dbReference type="Ensembl" id="ENSGEVT00005004076.1">
    <property type="protein sequence ID" value="ENSGEVP00005003903.1"/>
    <property type="gene ID" value="ENSGEVG00005002808.1"/>
</dbReference>
<dbReference type="GO" id="GO:0005929">
    <property type="term" value="C:cilium"/>
    <property type="evidence" value="ECO:0007669"/>
    <property type="project" value="TreeGrafter"/>
</dbReference>
<feature type="compositionally biased region" description="Low complexity" evidence="3">
    <location>
        <begin position="428"/>
        <end position="440"/>
    </location>
</feature>
<reference evidence="4" key="1">
    <citation type="submission" date="2025-08" db="UniProtKB">
        <authorList>
            <consortium name="Ensembl"/>
        </authorList>
    </citation>
    <scope>IDENTIFICATION</scope>
</reference>
<feature type="compositionally biased region" description="Polar residues" evidence="3">
    <location>
        <begin position="1"/>
        <end position="13"/>
    </location>
</feature>
<feature type="region of interest" description="Disordered" evidence="3">
    <location>
        <begin position="186"/>
        <end position="212"/>
    </location>
</feature>
<evidence type="ECO:0000256" key="3">
    <source>
        <dbReference type="SAM" id="MobiDB-lite"/>
    </source>
</evidence>
<dbReference type="AlphaFoldDB" id="A0A8C4VKQ4"/>
<accession>A0A8C4VKQ4</accession>
<comment type="similarity">
    <text evidence="1">Belongs to the FAM161 family.</text>
</comment>
<feature type="compositionally biased region" description="Basic and acidic residues" evidence="3">
    <location>
        <begin position="571"/>
        <end position="581"/>
    </location>
</feature>
<evidence type="ECO:0000256" key="2">
    <source>
        <dbReference type="ARBA" id="ARBA00023054"/>
    </source>
</evidence>
<evidence type="ECO:0000256" key="1">
    <source>
        <dbReference type="ARBA" id="ARBA00006663"/>
    </source>
</evidence>
<sequence length="612" mass="71492">MTVSSPKRSQNGATWVFPPQPSSDSEPETERVGDGVTQPRTDELLDFLQPGKEMVAASSSAEGYYDTLQALKMENRQYLLELGMLYQVKLENDQKSFKEELEDFFQDNGRLTLQGKPYEASRSSIISRSSSLTDLKLDSPWDQQNPLSLPQSHLRPKSAASAWVSTITIPQPFKMTLREAHKKPQLMKTRASLELEKRRDKRQSQEEAECQKQFRAQPVPAHVYLPLYQEIMEQNEIRREVATQKRKELLLSTQRPFSFLEKEDKKKEAIRQKILAALAPVENSKPKGNKTVPKFIYNPVLGDKLKEAELFRKIRIQMRAKDLLENSSAPIDPSTRQRDPQSRIATKTKQEKLSFLQDDFSFKPRINPAVPDFETLYWAFQREAIRIRDVKEPTRNQPFKLRTSNLHYRQKQANEEKMKQPSKAPMQRSRSLTGLSSLSSNTLPVHITDATRKRESAIRYCQEDKKSRENEGVHWMEIQRKKCQAMHKSMSSRAKAMDPHKSLEEIHKEKLKQNWQNDRRRTKEYKKELEEMQIRIKNRPYLFEQVMKHDARQEAERHYRDTLCQVGLNEEFIRNKGRDATDLPTEEESETQRAQESQRDKDIGTVQEEESS</sequence>
<dbReference type="GO" id="GO:0005881">
    <property type="term" value="C:cytoplasmic microtubule"/>
    <property type="evidence" value="ECO:0007669"/>
    <property type="project" value="Ensembl"/>
</dbReference>
<feature type="region of interest" description="Disordered" evidence="3">
    <location>
        <begin position="411"/>
        <end position="440"/>
    </location>
</feature>
<protein>
    <submittedName>
        <fullName evidence="4">FAM161 centrosomal protein B</fullName>
    </submittedName>
</protein>
<evidence type="ECO:0000313" key="5">
    <source>
        <dbReference type="Proteomes" id="UP000694390"/>
    </source>
</evidence>
<reference evidence="4" key="2">
    <citation type="submission" date="2025-09" db="UniProtKB">
        <authorList>
            <consortium name="Ensembl"/>
        </authorList>
    </citation>
    <scope>IDENTIFICATION</scope>
</reference>
<dbReference type="InterPro" id="IPR019579">
    <property type="entry name" value="FAM161A/B"/>
</dbReference>
<feature type="compositionally biased region" description="Basic and acidic residues" evidence="3">
    <location>
        <begin position="590"/>
        <end position="603"/>
    </location>
</feature>
<keyword evidence="2" id="KW-0175">Coiled coil</keyword>
<dbReference type="Pfam" id="PF10595">
    <property type="entry name" value="FAM161A_B"/>
    <property type="match status" value="1"/>
</dbReference>
<feature type="region of interest" description="Disordered" evidence="3">
    <location>
        <begin position="1"/>
        <end position="39"/>
    </location>
</feature>
<dbReference type="GeneID" id="115649957"/>
<evidence type="ECO:0000313" key="4">
    <source>
        <dbReference type="Ensembl" id="ENSGEVP00005003903.1"/>
    </source>
</evidence>
<dbReference type="GO" id="GO:0044782">
    <property type="term" value="P:cilium organization"/>
    <property type="evidence" value="ECO:0007669"/>
    <property type="project" value="TreeGrafter"/>
</dbReference>
<feature type="compositionally biased region" description="Basic and acidic residues" evidence="3">
    <location>
        <begin position="191"/>
        <end position="212"/>
    </location>
</feature>
<dbReference type="InterPro" id="IPR051655">
    <property type="entry name" value="FAM161"/>
</dbReference>
<dbReference type="RefSeq" id="XP_030415052.1">
    <property type="nucleotide sequence ID" value="XM_030559192.1"/>
</dbReference>
<gene>
    <name evidence="4" type="primary">FAM161B</name>
</gene>
<dbReference type="CTD" id="145483"/>
<feature type="region of interest" description="Disordered" evidence="3">
    <location>
        <begin position="570"/>
        <end position="612"/>
    </location>
</feature>
<proteinExistence type="inferred from homology"/>
<feature type="region of interest" description="Disordered" evidence="3">
    <location>
        <begin position="325"/>
        <end position="347"/>
    </location>
</feature>
<dbReference type="GeneTree" id="ENSGT00940000159998"/>
<name>A0A8C4VKQ4_9SAUR</name>
<organism evidence="4 5">
    <name type="scientific">Gopherus evgoodei</name>
    <name type="common">Goodes thornscrub tortoise</name>
    <dbReference type="NCBI Taxonomy" id="1825980"/>
    <lineage>
        <taxon>Eukaryota</taxon>
        <taxon>Metazoa</taxon>
        <taxon>Chordata</taxon>
        <taxon>Craniata</taxon>
        <taxon>Vertebrata</taxon>
        <taxon>Euteleostomi</taxon>
        <taxon>Archelosauria</taxon>
        <taxon>Testudinata</taxon>
        <taxon>Testudines</taxon>
        <taxon>Cryptodira</taxon>
        <taxon>Durocryptodira</taxon>
        <taxon>Testudinoidea</taxon>
        <taxon>Testudinidae</taxon>
        <taxon>Gopherus</taxon>
    </lineage>
</organism>
<dbReference type="OrthoDB" id="2150121at2759"/>